<gene>
    <name evidence="3" type="ORF">RF11_08937</name>
</gene>
<dbReference type="Pfam" id="PF01612">
    <property type="entry name" value="DNA_pol_A_exo1"/>
    <property type="match status" value="1"/>
</dbReference>
<keyword evidence="4" id="KW-1185">Reference proteome</keyword>
<accession>A0A0C2MMA3</accession>
<evidence type="ECO:0000313" key="3">
    <source>
        <dbReference type="EMBL" id="KII62761.1"/>
    </source>
</evidence>
<dbReference type="GO" id="GO:0071051">
    <property type="term" value="P:poly(A)-dependent snoRNA 3'-end processing"/>
    <property type="evidence" value="ECO:0007669"/>
    <property type="project" value="TreeGrafter"/>
</dbReference>
<evidence type="ECO:0000259" key="2">
    <source>
        <dbReference type="SMART" id="SM00474"/>
    </source>
</evidence>
<feature type="compositionally biased region" description="Basic and acidic residues" evidence="1">
    <location>
        <begin position="600"/>
        <end position="639"/>
    </location>
</feature>
<dbReference type="GO" id="GO:0071036">
    <property type="term" value="P:nuclear polyadenylation-dependent snoRNA catabolic process"/>
    <property type="evidence" value="ECO:0007669"/>
    <property type="project" value="TreeGrafter"/>
</dbReference>
<dbReference type="GO" id="GO:0071037">
    <property type="term" value="P:nuclear polyadenylation-dependent snRNA catabolic process"/>
    <property type="evidence" value="ECO:0007669"/>
    <property type="project" value="TreeGrafter"/>
</dbReference>
<dbReference type="GO" id="GO:0000176">
    <property type="term" value="C:nuclear exosome (RNase complex)"/>
    <property type="evidence" value="ECO:0007669"/>
    <property type="project" value="TreeGrafter"/>
</dbReference>
<feature type="region of interest" description="Disordered" evidence="1">
    <location>
        <begin position="124"/>
        <end position="155"/>
    </location>
</feature>
<organism evidence="3 4">
    <name type="scientific">Thelohanellus kitauei</name>
    <name type="common">Myxosporean</name>
    <dbReference type="NCBI Taxonomy" id="669202"/>
    <lineage>
        <taxon>Eukaryota</taxon>
        <taxon>Metazoa</taxon>
        <taxon>Cnidaria</taxon>
        <taxon>Myxozoa</taxon>
        <taxon>Myxosporea</taxon>
        <taxon>Bivalvulida</taxon>
        <taxon>Platysporina</taxon>
        <taxon>Myxobolidae</taxon>
        <taxon>Thelohanellus</taxon>
    </lineage>
</organism>
<comment type="caution">
    <text evidence="3">The sequence shown here is derived from an EMBL/GenBank/DDBJ whole genome shotgun (WGS) entry which is preliminary data.</text>
</comment>
<dbReference type="InterPro" id="IPR012337">
    <property type="entry name" value="RNaseH-like_sf"/>
</dbReference>
<dbReference type="InterPro" id="IPR002562">
    <property type="entry name" value="3'-5'_exonuclease_dom"/>
</dbReference>
<dbReference type="GO" id="GO:0071040">
    <property type="term" value="P:nuclear polyadenylation-dependent antisense transcript catabolic process"/>
    <property type="evidence" value="ECO:0007669"/>
    <property type="project" value="TreeGrafter"/>
</dbReference>
<reference evidence="3 4" key="1">
    <citation type="journal article" date="2014" name="Genome Biol. Evol.">
        <title>The genome of the myxosporean Thelohanellus kitauei shows adaptations to nutrient acquisition within its fish host.</title>
        <authorList>
            <person name="Yang Y."/>
            <person name="Xiong J."/>
            <person name="Zhou Z."/>
            <person name="Huo F."/>
            <person name="Miao W."/>
            <person name="Ran C."/>
            <person name="Liu Y."/>
            <person name="Zhang J."/>
            <person name="Feng J."/>
            <person name="Wang M."/>
            <person name="Wang M."/>
            <person name="Wang L."/>
            <person name="Yao B."/>
        </authorList>
    </citation>
    <scope>NUCLEOTIDE SEQUENCE [LARGE SCALE GENOMIC DNA]</scope>
    <source>
        <strain evidence="3">Wuqing</strain>
    </source>
</reference>
<dbReference type="GO" id="GO:0005730">
    <property type="term" value="C:nucleolus"/>
    <property type="evidence" value="ECO:0007669"/>
    <property type="project" value="TreeGrafter"/>
</dbReference>
<dbReference type="GO" id="GO:0000175">
    <property type="term" value="F:3'-5'-RNA exonuclease activity"/>
    <property type="evidence" value="ECO:0007669"/>
    <property type="project" value="InterPro"/>
</dbReference>
<sequence>MKDNLEPVKDLVSETVSATFELIKASKRCFSLSHVSLGRKTKKRVDEAKDKMRDIAYQKFRFFCLRIIELCDWMQSDPNQPVLHPSLFKEDFLFKKIKRSNFVTFEKTVRFSLNEKRRLTISPDDQVIQTEINPPKSHKSTSTQNGSSKNSTVKKFSETNDFPKFKQITSSIFRNIVDMEKPQKKFKTFLNNDDKPYVPQLVNKPNCLCKYETDPQSLAKSLAVKYGMKISYHHPYIYEIDRFNIVPDEIMQRASSPVNPRTTMRIRPFKFIDNLPDFENFVEGISGETVITFDLEAHSIRSYQGFTCLLQISSRSCDYIIDTIELHDHVHVLNKIFSDPNILKIGHAVDQDIKWLQRDFNVFVVNLFDTMLAAGRLGFSRRSLESLTDQYFKLQMDKRYQLADWRQRPLSKEMIDYARMDSHCLFSIFDAFMVDFQQIEDFETEINKLLFDCKKRCLLLYEKPISNRTKVASKSASRFENHIQWNCFLELISWRENMAKILDENPNIIASIQTLISMCQNLDKNFDENIRRFHYNTFHDLYSNIYKCRDVFDKFKISHEKYIRENSEEDWEECVDPDMECARAPNITPKNLNGTDPETSFDKSSSEIEELPQKNRSLLDGDKYTSDKSNQNEDEKQPIEKFQTCDQKVGGLLILDDEILREVKLPKHDE</sequence>
<dbReference type="SUPFAM" id="SSF53098">
    <property type="entry name" value="Ribonuclease H-like"/>
    <property type="match status" value="1"/>
</dbReference>
<protein>
    <submittedName>
        <fullName evidence="3">Exosome complex exonuclease RRP6</fullName>
    </submittedName>
</protein>
<dbReference type="PANTHER" id="PTHR12124:SF47">
    <property type="entry name" value="EXOSOME COMPONENT 10"/>
    <property type="match status" value="1"/>
</dbReference>
<dbReference type="InterPro" id="IPR045092">
    <property type="entry name" value="Rrp6-like"/>
</dbReference>
<dbReference type="GO" id="GO:0071039">
    <property type="term" value="P:nuclear polyadenylation-dependent CUT catabolic process"/>
    <property type="evidence" value="ECO:0007669"/>
    <property type="project" value="TreeGrafter"/>
</dbReference>
<dbReference type="PANTHER" id="PTHR12124">
    <property type="entry name" value="POLYMYOSITIS/SCLERODERMA AUTOANTIGEN-RELATED"/>
    <property type="match status" value="1"/>
</dbReference>
<name>A0A0C2MMA3_THEKT</name>
<dbReference type="AlphaFoldDB" id="A0A0C2MMA3"/>
<dbReference type="GO" id="GO:0071044">
    <property type="term" value="P:histone mRNA catabolic process"/>
    <property type="evidence" value="ECO:0007669"/>
    <property type="project" value="TreeGrafter"/>
</dbReference>
<dbReference type="Gene3D" id="3.30.420.10">
    <property type="entry name" value="Ribonuclease H-like superfamily/Ribonuclease H"/>
    <property type="match status" value="1"/>
</dbReference>
<dbReference type="GO" id="GO:0000166">
    <property type="term" value="F:nucleotide binding"/>
    <property type="evidence" value="ECO:0007669"/>
    <property type="project" value="InterPro"/>
</dbReference>
<dbReference type="SUPFAM" id="SSF47819">
    <property type="entry name" value="HRDC-like"/>
    <property type="match status" value="1"/>
</dbReference>
<feature type="region of interest" description="Disordered" evidence="1">
    <location>
        <begin position="585"/>
        <end position="642"/>
    </location>
</feature>
<keyword evidence="3" id="KW-0378">Hydrolase</keyword>
<keyword evidence="3" id="KW-0269">Exonuclease</keyword>
<evidence type="ECO:0000313" key="4">
    <source>
        <dbReference type="Proteomes" id="UP000031668"/>
    </source>
</evidence>
<dbReference type="SMART" id="SM00474">
    <property type="entry name" value="35EXOc"/>
    <property type="match status" value="1"/>
</dbReference>
<dbReference type="InterPro" id="IPR044876">
    <property type="entry name" value="HRDC_dom_sf"/>
</dbReference>
<feature type="compositionally biased region" description="Polar residues" evidence="1">
    <location>
        <begin position="588"/>
        <end position="598"/>
    </location>
</feature>
<proteinExistence type="predicted"/>
<dbReference type="GO" id="GO:0000467">
    <property type="term" value="P:exonucleolytic trimming to generate mature 3'-end of 5.8S rRNA from tricistronic rRNA transcript (SSU-rRNA, 5.8S rRNA, LSU-rRNA)"/>
    <property type="evidence" value="ECO:0007669"/>
    <property type="project" value="InterPro"/>
</dbReference>
<dbReference type="GO" id="GO:0071035">
    <property type="term" value="P:nuclear polyadenylation-dependent rRNA catabolic process"/>
    <property type="evidence" value="ECO:0007669"/>
    <property type="project" value="TreeGrafter"/>
</dbReference>
<dbReference type="InterPro" id="IPR036397">
    <property type="entry name" value="RNaseH_sf"/>
</dbReference>
<feature type="domain" description="3'-5' exonuclease" evidence="2">
    <location>
        <begin position="266"/>
        <end position="437"/>
    </location>
</feature>
<dbReference type="OrthoDB" id="5986520at2759"/>
<evidence type="ECO:0000256" key="1">
    <source>
        <dbReference type="SAM" id="MobiDB-lite"/>
    </source>
</evidence>
<keyword evidence="3" id="KW-0540">Nuclease</keyword>
<dbReference type="EMBL" id="JWZT01004873">
    <property type="protein sequence ID" value="KII62761.1"/>
    <property type="molecule type" value="Genomic_DNA"/>
</dbReference>
<dbReference type="Proteomes" id="UP000031668">
    <property type="component" value="Unassembled WGS sequence"/>
</dbReference>
<feature type="compositionally biased region" description="Polar residues" evidence="1">
    <location>
        <begin position="140"/>
        <end position="154"/>
    </location>
</feature>
<dbReference type="GO" id="GO:0003727">
    <property type="term" value="F:single-stranded RNA binding"/>
    <property type="evidence" value="ECO:0007669"/>
    <property type="project" value="TreeGrafter"/>
</dbReference>
<dbReference type="Gene3D" id="1.10.150.80">
    <property type="entry name" value="HRDC domain"/>
    <property type="match status" value="1"/>
</dbReference>
<dbReference type="GO" id="GO:0071038">
    <property type="term" value="P:TRAMP-dependent tRNA surveillance pathway"/>
    <property type="evidence" value="ECO:0007669"/>
    <property type="project" value="TreeGrafter"/>
</dbReference>
<dbReference type="InterPro" id="IPR010997">
    <property type="entry name" value="HRDC-like_sf"/>
</dbReference>